<name>A0A9P7MUS1_9HYPO</name>
<sequence length="116" mass="12164">MQLTTLLINALMASLAAAGNTHNDPKACYNGSIGGKRDLEPRLSSRYAPSGTIEKRLRQTRAICLACCHGAAMFCDAACRAEFSGPGAAFWSLAACQTSCQTVGAACVSNCYNLPN</sequence>
<dbReference type="Proteomes" id="UP000742024">
    <property type="component" value="Unassembled WGS sequence"/>
</dbReference>
<dbReference type="EMBL" id="SRPS01000073">
    <property type="protein sequence ID" value="KAG5970602.1"/>
    <property type="molecule type" value="Genomic_DNA"/>
</dbReference>
<reference evidence="3 4" key="1">
    <citation type="journal article" date="2020" name="bioRxiv">
        <title>Whole genome comparisons of ergot fungi reveals the divergence and evolution of species within the genus Claviceps are the result of varying mechanisms driving genome evolution and host range expansion.</title>
        <authorList>
            <person name="Wyka S.A."/>
            <person name="Mondo S.J."/>
            <person name="Liu M."/>
            <person name="Dettman J."/>
            <person name="Nalam V."/>
            <person name="Broders K.D."/>
        </authorList>
    </citation>
    <scope>NUCLEOTIDE SEQUENCE</scope>
    <source>
        <strain evidence="3">CCC 1102</strain>
        <strain evidence="2 4">LM583</strain>
    </source>
</reference>
<organism evidence="3 5">
    <name type="scientific">Claviceps arundinis</name>
    <dbReference type="NCBI Taxonomy" id="1623583"/>
    <lineage>
        <taxon>Eukaryota</taxon>
        <taxon>Fungi</taxon>
        <taxon>Dikarya</taxon>
        <taxon>Ascomycota</taxon>
        <taxon>Pezizomycotina</taxon>
        <taxon>Sordariomycetes</taxon>
        <taxon>Hypocreomycetidae</taxon>
        <taxon>Hypocreales</taxon>
        <taxon>Clavicipitaceae</taxon>
        <taxon>Claviceps</taxon>
    </lineage>
</organism>
<comment type="caution">
    <text evidence="3">The sequence shown here is derived from an EMBL/GenBank/DDBJ whole genome shotgun (WGS) entry which is preliminary data.</text>
</comment>
<evidence type="ECO:0000313" key="2">
    <source>
        <dbReference type="EMBL" id="KAG5962646.1"/>
    </source>
</evidence>
<proteinExistence type="predicted"/>
<evidence type="ECO:0000313" key="3">
    <source>
        <dbReference type="EMBL" id="KAG5970602.1"/>
    </source>
</evidence>
<accession>A0A9P7MUS1</accession>
<evidence type="ECO:0000313" key="4">
    <source>
        <dbReference type="Proteomes" id="UP000742024"/>
    </source>
</evidence>
<evidence type="ECO:0000256" key="1">
    <source>
        <dbReference type="SAM" id="SignalP"/>
    </source>
</evidence>
<protein>
    <submittedName>
        <fullName evidence="3">Uncharacterized protein</fullName>
    </submittedName>
</protein>
<feature type="chain" id="PRO_5040144581" evidence="1">
    <location>
        <begin position="19"/>
        <end position="116"/>
    </location>
</feature>
<dbReference type="OrthoDB" id="4945299at2759"/>
<dbReference type="Proteomes" id="UP000784919">
    <property type="component" value="Unassembled WGS sequence"/>
</dbReference>
<feature type="signal peptide" evidence="1">
    <location>
        <begin position="1"/>
        <end position="18"/>
    </location>
</feature>
<dbReference type="EMBL" id="SRPR01000064">
    <property type="protein sequence ID" value="KAG5962646.1"/>
    <property type="molecule type" value="Genomic_DNA"/>
</dbReference>
<keyword evidence="1" id="KW-0732">Signal</keyword>
<keyword evidence="4" id="KW-1185">Reference proteome</keyword>
<evidence type="ECO:0000313" key="5">
    <source>
        <dbReference type="Proteomes" id="UP000784919"/>
    </source>
</evidence>
<dbReference type="AlphaFoldDB" id="A0A9P7MUS1"/>
<gene>
    <name evidence="3" type="ORF">E4U56_007541</name>
    <name evidence="2" type="ORF">E4U57_006897</name>
</gene>